<dbReference type="EMBL" id="PXYK01000009">
    <property type="protein sequence ID" value="PSJ60516.1"/>
    <property type="molecule type" value="Genomic_DNA"/>
</dbReference>
<feature type="region of interest" description="Disordered" evidence="1">
    <location>
        <begin position="1"/>
        <end position="23"/>
    </location>
</feature>
<comment type="caution">
    <text evidence="2">The sequence shown here is derived from an EMBL/GenBank/DDBJ whole genome shotgun (WGS) entry which is preliminary data.</text>
</comment>
<evidence type="ECO:0008006" key="4">
    <source>
        <dbReference type="Google" id="ProtNLM"/>
    </source>
</evidence>
<gene>
    <name evidence="2" type="ORF">C7I84_11090</name>
</gene>
<evidence type="ECO:0000313" key="3">
    <source>
        <dbReference type="Proteomes" id="UP000241229"/>
    </source>
</evidence>
<accession>A0A2P7SDD1</accession>
<reference evidence="2 3" key="1">
    <citation type="submission" date="2018-03" db="EMBL/GenBank/DDBJ databases">
        <title>The draft genome of Mesorhizobium sp. 6GN-30.</title>
        <authorList>
            <person name="Liu L."/>
            <person name="Li L."/>
            <person name="Wang T."/>
            <person name="Zhang X."/>
            <person name="Liang L."/>
        </authorList>
    </citation>
    <scope>NUCLEOTIDE SEQUENCE [LARGE SCALE GENOMIC DNA]</scope>
    <source>
        <strain evidence="2 3">6GN30</strain>
    </source>
</reference>
<dbReference type="Pfam" id="PF10115">
    <property type="entry name" value="HlyU"/>
    <property type="match status" value="1"/>
</dbReference>
<evidence type="ECO:0000256" key="1">
    <source>
        <dbReference type="SAM" id="MobiDB-lite"/>
    </source>
</evidence>
<dbReference type="Proteomes" id="UP000241229">
    <property type="component" value="Unassembled WGS sequence"/>
</dbReference>
<sequence length="97" mass="10507">MSFLKRLFGGGGGNGEESGEKPVGSALEYNGFTIRATPYKAEGQFQTCGVISKEIDGVVKEHRFVRADRFASQSDAADMALKKGQQIVNEQGDRMFG</sequence>
<organism evidence="2 3">
    <name type="scientific">Kumtagia ephedrae</name>
    <dbReference type="NCBI Taxonomy" id="2116701"/>
    <lineage>
        <taxon>Bacteria</taxon>
        <taxon>Pseudomonadati</taxon>
        <taxon>Pseudomonadota</taxon>
        <taxon>Alphaproteobacteria</taxon>
        <taxon>Hyphomicrobiales</taxon>
        <taxon>Phyllobacteriaceae</taxon>
        <taxon>Kumtagia</taxon>
    </lineage>
</organism>
<proteinExistence type="predicted"/>
<dbReference type="InterPro" id="IPR018772">
    <property type="entry name" value="Transcription_activator_HlyU"/>
</dbReference>
<name>A0A2P7SDD1_9HYPH</name>
<protein>
    <recommendedName>
        <fullName evidence="4">Transcriptional activator HlyU</fullName>
    </recommendedName>
</protein>
<dbReference type="OrthoDB" id="9800971at2"/>
<dbReference type="RefSeq" id="WP_106772242.1">
    <property type="nucleotide sequence ID" value="NZ_PXYK01000009.1"/>
</dbReference>
<dbReference type="AlphaFoldDB" id="A0A2P7SDD1"/>
<keyword evidence="3" id="KW-1185">Reference proteome</keyword>
<evidence type="ECO:0000313" key="2">
    <source>
        <dbReference type="EMBL" id="PSJ60516.1"/>
    </source>
</evidence>